<feature type="transmembrane region" description="Helical" evidence="5">
    <location>
        <begin position="229"/>
        <end position="249"/>
    </location>
</feature>
<dbReference type="Proteomes" id="UP000037386">
    <property type="component" value="Unassembled WGS sequence"/>
</dbReference>
<dbReference type="InterPro" id="IPR020596">
    <property type="entry name" value="rRNA_Ade_Mease_Trfase_CS"/>
</dbReference>
<dbReference type="Pfam" id="PF00398">
    <property type="entry name" value="RrnaAD"/>
    <property type="match status" value="1"/>
</dbReference>
<feature type="transmembrane region" description="Helical" evidence="5">
    <location>
        <begin position="21"/>
        <end position="43"/>
    </location>
</feature>
<feature type="transmembrane region" description="Helical" evidence="5">
    <location>
        <begin position="202"/>
        <end position="222"/>
    </location>
</feature>
<feature type="transmembrane region" description="Helical" evidence="5">
    <location>
        <begin position="55"/>
        <end position="78"/>
    </location>
</feature>
<evidence type="ECO:0000256" key="2">
    <source>
        <dbReference type="ARBA" id="ARBA00022679"/>
    </source>
</evidence>
<keyword evidence="4" id="KW-0694">RNA-binding</keyword>
<dbReference type="PATRIC" id="fig|479893.3.peg.613"/>
<evidence type="ECO:0000256" key="4">
    <source>
        <dbReference type="ARBA" id="ARBA00022884"/>
    </source>
</evidence>
<dbReference type="CDD" id="cd02440">
    <property type="entry name" value="AdoMet_MTases"/>
    <property type="match status" value="1"/>
</dbReference>
<dbReference type="RefSeq" id="WP_053521612.1">
    <property type="nucleotide sequence ID" value="NZ_LHCF01000028.1"/>
</dbReference>
<keyword evidence="5" id="KW-1133">Transmembrane helix</keyword>
<keyword evidence="3" id="KW-0949">S-adenosyl-L-methionine</keyword>
<evidence type="ECO:0000256" key="3">
    <source>
        <dbReference type="ARBA" id="ARBA00022691"/>
    </source>
</evidence>
<keyword evidence="5" id="KW-0812">Transmembrane</keyword>
<dbReference type="GO" id="GO:0003723">
    <property type="term" value="F:RNA binding"/>
    <property type="evidence" value="ECO:0007669"/>
    <property type="project" value="UniProtKB-KW"/>
</dbReference>
<dbReference type="OrthoDB" id="386116at2"/>
<dbReference type="Gene3D" id="3.40.50.150">
    <property type="entry name" value="Vaccinia Virus protein VP39"/>
    <property type="match status" value="1"/>
</dbReference>
<feature type="transmembrane region" description="Helical" evidence="5">
    <location>
        <begin position="151"/>
        <end position="171"/>
    </location>
</feature>
<organism evidence="6 7">
    <name type="scientific">Candidatus Phytoplasma pruni</name>
    <dbReference type="NCBI Taxonomy" id="479893"/>
    <lineage>
        <taxon>Bacteria</taxon>
        <taxon>Bacillati</taxon>
        <taxon>Mycoplasmatota</taxon>
        <taxon>Mollicutes</taxon>
        <taxon>Acholeplasmatales</taxon>
        <taxon>Acholeplasmataceae</taxon>
        <taxon>Candidatus Phytoplasma</taxon>
        <taxon>16SrIII (X-disease group)</taxon>
    </lineage>
</organism>
<feature type="transmembrane region" description="Helical" evidence="5">
    <location>
        <begin position="123"/>
        <end position="144"/>
    </location>
</feature>
<dbReference type="SUPFAM" id="SSF53335">
    <property type="entry name" value="S-adenosyl-L-methionine-dependent methyltransferases"/>
    <property type="match status" value="2"/>
</dbReference>
<gene>
    <name evidence="6" type="ORF">CPX_001789</name>
</gene>
<feature type="transmembrane region" description="Helical" evidence="5">
    <location>
        <begin position="85"/>
        <end position="103"/>
    </location>
</feature>
<reference evidence="7" key="1">
    <citation type="submission" date="2015-05" db="EMBL/GenBank/DDBJ databases">
        <title>Draft genome sequence of 'Candidatus Phytoplasma Pruni' strain CX, a plant pathogenic bacterium.</title>
        <authorList>
            <person name="Lee I.-M."/>
            <person name="Bottner-Parker K.D."/>
            <person name="Shao J."/>
            <person name="Gundersen-Rindal D.E."/>
            <person name="Zhao Y."/>
            <person name="Davis R.E."/>
        </authorList>
    </citation>
    <scope>NUCLEOTIDE SEQUENCE [LARGE SCALE GENOMIC DNA]</scope>
    <source>
        <strain evidence="7">CX</strain>
    </source>
</reference>
<evidence type="ECO:0000313" key="6">
    <source>
        <dbReference type="EMBL" id="KOR75253.1"/>
    </source>
</evidence>
<sequence length="443" mass="52149">MEKISVLLNYFKKTYHRIIKFTVLLLILISLTLLLGGFYSFNLLLEKDNFVKFRWYYFFSFSKQCLFLILITFVLMIFQKNKRIIDIFALCSLVSVIINTIFLRSFIRDWNIYPSSGVPFFNLIIYFLEYIIIPICFVIFYFINGSFKVNYSMLGLTLIHPLLYFIDSYLINLLMNWSEEKIFSTRFFAKQLINPDNQKHLFISYCKIFLAFFFLTAGIIFLQKKKKFLWWKSLFFFSLLLFVSCMALQPKEWLHAKEVVLNPTTMGAGLFPETQEMSEYFQTVSDLTPEELKKNNNKILELGSGCGNVTQYLIEKFGVENIIAVEIDGFLCQELKTHFPGLKVIQGNAAHFETLLQKEKITHQQIKGIVSTLPVGIFDSQDFQSLKTGIEKIVVQNNIKYMNYRFKMFETETREMPELKKINNFVFISEMVIPLSVYTYVKK</sequence>
<keyword evidence="1" id="KW-0489">Methyltransferase</keyword>
<dbReference type="EMBL" id="LHCF01000028">
    <property type="protein sequence ID" value="KOR75253.1"/>
    <property type="molecule type" value="Genomic_DNA"/>
</dbReference>
<evidence type="ECO:0000313" key="7">
    <source>
        <dbReference type="Proteomes" id="UP000037386"/>
    </source>
</evidence>
<comment type="caution">
    <text evidence="6">The sequence shown here is derived from an EMBL/GenBank/DDBJ whole genome shotgun (WGS) entry which is preliminary data.</text>
</comment>
<name>A0A0M1MZC7_9MOLU</name>
<dbReference type="AlphaFoldDB" id="A0A0M1MZC7"/>
<proteinExistence type="predicted"/>
<dbReference type="InterPro" id="IPR001737">
    <property type="entry name" value="KsgA/Erm"/>
</dbReference>
<evidence type="ECO:0000256" key="1">
    <source>
        <dbReference type="ARBA" id="ARBA00022603"/>
    </source>
</evidence>
<keyword evidence="5" id="KW-0472">Membrane</keyword>
<keyword evidence="2 6" id="KW-0808">Transferase</keyword>
<accession>A0A0M1MZC7</accession>
<evidence type="ECO:0000256" key="5">
    <source>
        <dbReference type="SAM" id="Phobius"/>
    </source>
</evidence>
<dbReference type="STRING" id="479893.CPX_001789"/>
<dbReference type="GO" id="GO:0000179">
    <property type="term" value="F:rRNA (adenine-N6,N6-)-dimethyltransferase activity"/>
    <property type="evidence" value="ECO:0007669"/>
    <property type="project" value="InterPro"/>
</dbReference>
<dbReference type="InterPro" id="IPR029063">
    <property type="entry name" value="SAM-dependent_MTases_sf"/>
</dbReference>
<dbReference type="PROSITE" id="PS01131">
    <property type="entry name" value="RRNA_A_DIMETH"/>
    <property type="match status" value="1"/>
</dbReference>
<protein>
    <submittedName>
        <fullName evidence="6">Dimethyladenosine transferase</fullName>
    </submittedName>
</protein>